<evidence type="ECO:0000256" key="3">
    <source>
        <dbReference type="ARBA" id="ARBA00023163"/>
    </source>
</evidence>
<protein>
    <submittedName>
        <fullName evidence="5">Winged helix DNA-binding protein</fullName>
    </submittedName>
</protein>
<dbReference type="SUPFAM" id="SSF46785">
    <property type="entry name" value="Winged helix' DNA-binding domain"/>
    <property type="match status" value="1"/>
</dbReference>
<dbReference type="RefSeq" id="WP_151535648.1">
    <property type="nucleotide sequence ID" value="NZ_WBOS01000006.1"/>
</dbReference>
<evidence type="ECO:0000259" key="4">
    <source>
        <dbReference type="SMART" id="SM00347"/>
    </source>
</evidence>
<keyword evidence="6" id="KW-1185">Reference proteome</keyword>
<dbReference type="GO" id="GO:0003700">
    <property type="term" value="F:DNA-binding transcription factor activity"/>
    <property type="evidence" value="ECO:0007669"/>
    <property type="project" value="InterPro"/>
</dbReference>
<dbReference type="InterPro" id="IPR023187">
    <property type="entry name" value="Tscrpt_reg_MarR-type_CS"/>
</dbReference>
<evidence type="ECO:0000313" key="5">
    <source>
        <dbReference type="EMBL" id="KAB2334572.1"/>
    </source>
</evidence>
<dbReference type="InterPro" id="IPR000835">
    <property type="entry name" value="HTH_MarR-typ"/>
</dbReference>
<keyword evidence="2 5" id="KW-0238">DNA-binding</keyword>
<keyword evidence="1" id="KW-0805">Transcription regulation</keyword>
<evidence type="ECO:0000256" key="2">
    <source>
        <dbReference type="ARBA" id="ARBA00023125"/>
    </source>
</evidence>
<dbReference type="AlphaFoldDB" id="A0A6L3V540"/>
<organism evidence="5 6">
    <name type="scientific">Cytobacillus depressus</name>
    <dbReference type="NCBI Taxonomy" id="1602942"/>
    <lineage>
        <taxon>Bacteria</taxon>
        <taxon>Bacillati</taxon>
        <taxon>Bacillota</taxon>
        <taxon>Bacilli</taxon>
        <taxon>Bacillales</taxon>
        <taxon>Bacillaceae</taxon>
        <taxon>Cytobacillus</taxon>
    </lineage>
</organism>
<dbReference type="SMART" id="SM00347">
    <property type="entry name" value="HTH_MARR"/>
    <property type="match status" value="1"/>
</dbReference>
<accession>A0A6L3V540</accession>
<dbReference type="GO" id="GO:0003677">
    <property type="term" value="F:DNA binding"/>
    <property type="evidence" value="ECO:0007669"/>
    <property type="project" value="UniProtKB-KW"/>
</dbReference>
<dbReference type="EMBL" id="WBOS01000006">
    <property type="protein sequence ID" value="KAB2334572.1"/>
    <property type="molecule type" value="Genomic_DNA"/>
</dbReference>
<proteinExistence type="predicted"/>
<evidence type="ECO:0000256" key="1">
    <source>
        <dbReference type="ARBA" id="ARBA00023015"/>
    </source>
</evidence>
<evidence type="ECO:0000313" key="6">
    <source>
        <dbReference type="Proteomes" id="UP000481030"/>
    </source>
</evidence>
<dbReference type="PROSITE" id="PS01117">
    <property type="entry name" value="HTH_MARR_1"/>
    <property type="match status" value="1"/>
</dbReference>
<name>A0A6L3V540_9BACI</name>
<gene>
    <name evidence="5" type="ORF">F7731_14395</name>
</gene>
<feature type="domain" description="HTH marR-type" evidence="4">
    <location>
        <begin position="38"/>
        <end position="137"/>
    </location>
</feature>
<dbReference type="Proteomes" id="UP000481030">
    <property type="component" value="Unassembled WGS sequence"/>
</dbReference>
<comment type="caution">
    <text evidence="5">The sequence shown here is derived from an EMBL/GenBank/DDBJ whole genome shotgun (WGS) entry which is preliminary data.</text>
</comment>
<dbReference type="OrthoDB" id="2404954at2"/>
<keyword evidence="3" id="KW-0804">Transcription</keyword>
<dbReference type="Gene3D" id="1.10.10.10">
    <property type="entry name" value="Winged helix-like DNA-binding domain superfamily/Winged helix DNA-binding domain"/>
    <property type="match status" value="1"/>
</dbReference>
<dbReference type="InterPro" id="IPR036390">
    <property type="entry name" value="WH_DNA-bd_sf"/>
</dbReference>
<dbReference type="InterPro" id="IPR036388">
    <property type="entry name" value="WH-like_DNA-bd_sf"/>
</dbReference>
<sequence length="150" mass="17524">MIGVNHLISNSELQNLDLIDLLSERHSLVRKISEKAWNDRSEIYISNSEWYIMARIYKKRPPISYVTKNVEISRQAIHKFIKNLAAKGLVEIYNVENNKKEKCIQLTALGEECYEKNEVLKAQLEKKIAEKIGVEQVNILKDILKLDWEI</sequence>
<reference evidence="5 6" key="1">
    <citation type="journal article" date="2016" name="Antonie Van Leeuwenhoek">
        <title>Bacillus depressus sp. nov., isolated from soil of a sunflower field.</title>
        <authorList>
            <person name="Wei X."/>
            <person name="Xin D."/>
            <person name="Xin Y."/>
            <person name="Zhang H."/>
            <person name="Wang T."/>
            <person name="Zhang J."/>
        </authorList>
    </citation>
    <scope>NUCLEOTIDE SEQUENCE [LARGE SCALE GENOMIC DNA]</scope>
    <source>
        <strain evidence="5 6">BZ1</strain>
    </source>
</reference>